<dbReference type="SUPFAM" id="SSF52833">
    <property type="entry name" value="Thioredoxin-like"/>
    <property type="match status" value="1"/>
</dbReference>
<accession>A0A6C0LH26</accession>
<organism evidence="2">
    <name type="scientific">viral metagenome</name>
    <dbReference type="NCBI Taxonomy" id="1070528"/>
    <lineage>
        <taxon>unclassified sequences</taxon>
        <taxon>metagenomes</taxon>
        <taxon>organismal metagenomes</taxon>
    </lineage>
</organism>
<protein>
    <recommendedName>
        <fullName evidence="1">Thioredoxin domain-containing protein</fullName>
    </recommendedName>
</protein>
<dbReference type="InterPro" id="IPR013766">
    <property type="entry name" value="Thioredoxin_domain"/>
</dbReference>
<feature type="domain" description="Thioredoxin" evidence="1">
    <location>
        <begin position="3"/>
        <end position="86"/>
    </location>
</feature>
<dbReference type="Gene3D" id="3.40.30.10">
    <property type="entry name" value="Glutaredoxin"/>
    <property type="match status" value="1"/>
</dbReference>
<dbReference type="InterPro" id="IPR036249">
    <property type="entry name" value="Thioredoxin-like_sf"/>
</dbReference>
<dbReference type="AlphaFoldDB" id="A0A6C0LH26"/>
<dbReference type="CDD" id="cd02947">
    <property type="entry name" value="TRX_family"/>
    <property type="match status" value="1"/>
</dbReference>
<dbReference type="Pfam" id="PF00085">
    <property type="entry name" value="Thioredoxin"/>
    <property type="match status" value="1"/>
</dbReference>
<evidence type="ECO:0000259" key="1">
    <source>
        <dbReference type="Pfam" id="PF00085"/>
    </source>
</evidence>
<sequence>MSIITKEEFKDIIVHNTGTIIFKFTASWCGPCQRALPIINKHVENLPTHVRYIVIDVDTSIDVYGMLKSKRIVNGIPSLVCYFEDNVSFWPDEAISSSKEQDIDQFFRTAIGN</sequence>
<reference evidence="2" key="1">
    <citation type="journal article" date="2020" name="Nature">
        <title>Giant virus diversity and host interactions through global metagenomics.</title>
        <authorList>
            <person name="Schulz F."/>
            <person name="Roux S."/>
            <person name="Paez-Espino D."/>
            <person name="Jungbluth S."/>
            <person name="Walsh D.A."/>
            <person name="Denef V.J."/>
            <person name="McMahon K.D."/>
            <person name="Konstantinidis K.T."/>
            <person name="Eloe-Fadrosh E.A."/>
            <person name="Kyrpides N.C."/>
            <person name="Woyke T."/>
        </authorList>
    </citation>
    <scope>NUCLEOTIDE SEQUENCE</scope>
    <source>
        <strain evidence="2">GVMAG-M-3300027810-10</strain>
    </source>
</reference>
<name>A0A6C0LH26_9ZZZZ</name>
<dbReference type="EMBL" id="MN740497">
    <property type="protein sequence ID" value="QHU29787.1"/>
    <property type="molecule type" value="Genomic_DNA"/>
</dbReference>
<proteinExistence type="predicted"/>
<evidence type="ECO:0000313" key="2">
    <source>
        <dbReference type="EMBL" id="QHU29787.1"/>
    </source>
</evidence>